<evidence type="ECO:0000313" key="3">
    <source>
        <dbReference type="Proteomes" id="UP001527099"/>
    </source>
</evidence>
<protein>
    <submittedName>
        <fullName evidence="2">Uncharacterized protein</fullName>
    </submittedName>
</protein>
<keyword evidence="1" id="KW-0732">Signal</keyword>
<sequence>MKTQWKKRAAQTSLLAVIATIAFGAVNASAADTNKETKSLQATVQISQPEGSKPVMMFRATSASAGLLMQPSHERNYWKLLASTYAPETLSDWKKALEDRKQVENEFPKPTFAKKVITKKDAETGTTEEKVLTDDEAVQLEGLPASVTAVPALPSVTINSQGEITPPTKDIMIKQLVTQALPLEGAVAGDIMKAEPSESFKRQQKLTEAVEADDSAAIKSLLPELLKDYVKQTDELRELTKKLKTATPAPTEK</sequence>
<organism evidence="2 3">
    <name type="scientific">Paenibacillus alginolyticus</name>
    <dbReference type="NCBI Taxonomy" id="59839"/>
    <lineage>
        <taxon>Bacteria</taxon>
        <taxon>Bacillati</taxon>
        <taxon>Bacillota</taxon>
        <taxon>Bacilli</taxon>
        <taxon>Bacillales</taxon>
        <taxon>Paenibacillaceae</taxon>
        <taxon>Paenibacillus</taxon>
    </lineage>
</organism>
<feature type="signal peptide" evidence="1">
    <location>
        <begin position="1"/>
        <end position="30"/>
    </location>
</feature>
<name>A0ABT4G9M3_9BACL</name>
<gene>
    <name evidence="2" type="ORF">M5X19_08250</name>
</gene>
<reference evidence="2 3" key="1">
    <citation type="submission" date="2022-05" db="EMBL/GenBank/DDBJ databases">
        <title>Genome Sequencing of Bee-Associated Microbes.</title>
        <authorList>
            <person name="Dunlap C."/>
        </authorList>
    </citation>
    <scope>NUCLEOTIDE SEQUENCE [LARGE SCALE GENOMIC DNA]</scope>
    <source>
        <strain evidence="2 3">NRRL B-14421</strain>
    </source>
</reference>
<evidence type="ECO:0000313" key="2">
    <source>
        <dbReference type="EMBL" id="MCY9692887.1"/>
    </source>
</evidence>
<accession>A0ABT4G9M3</accession>
<comment type="caution">
    <text evidence="2">The sequence shown here is derived from an EMBL/GenBank/DDBJ whole genome shotgun (WGS) entry which is preliminary data.</text>
</comment>
<evidence type="ECO:0000256" key="1">
    <source>
        <dbReference type="SAM" id="SignalP"/>
    </source>
</evidence>
<keyword evidence="3" id="KW-1185">Reference proteome</keyword>
<dbReference type="Proteomes" id="UP001527099">
    <property type="component" value="Unassembled WGS sequence"/>
</dbReference>
<dbReference type="EMBL" id="JAMDMX010000022">
    <property type="protein sequence ID" value="MCY9692887.1"/>
    <property type="molecule type" value="Genomic_DNA"/>
</dbReference>
<dbReference type="RefSeq" id="WP_268614475.1">
    <property type="nucleotide sequence ID" value="NZ_JAMDMX010000022.1"/>
</dbReference>
<proteinExistence type="predicted"/>
<feature type="chain" id="PRO_5047137073" evidence="1">
    <location>
        <begin position="31"/>
        <end position="253"/>
    </location>
</feature>